<name>A0AAE0WK39_9PEZI</name>
<accession>A0AAE0WK39</accession>
<evidence type="ECO:0000313" key="3">
    <source>
        <dbReference type="Proteomes" id="UP001274830"/>
    </source>
</evidence>
<dbReference type="AlphaFoldDB" id="A0AAE0WK39"/>
<evidence type="ECO:0000256" key="1">
    <source>
        <dbReference type="SAM" id="Phobius"/>
    </source>
</evidence>
<protein>
    <submittedName>
        <fullName evidence="2">Uncharacterized protein</fullName>
    </submittedName>
</protein>
<reference evidence="2" key="1">
    <citation type="submission" date="2023-07" db="EMBL/GenBank/DDBJ databases">
        <title>Black Yeasts Isolated from many extreme environments.</title>
        <authorList>
            <person name="Coleine C."/>
            <person name="Stajich J.E."/>
            <person name="Selbmann L."/>
        </authorList>
    </citation>
    <scope>NUCLEOTIDE SEQUENCE</scope>
    <source>
        <strain evidence="2">CCFEE 5485</strain>
    </source>
</reference>
<dbReference type="EMBL" id="JAUTXT010000027">
    <property type="protein sequence ID" value="KAK3673184.1"/>
    <property type="molecule type" value="Genomic_DNA"/>
</dbReference>
<feature type="transmembrane region" description="Helical" evidence="1">
    <location>
        <begin position="38"/>
        <end position="63"/>
    </location>
</feature>
<feature type="transmembrane region" description="Helical" evidence="1">
    <location>
        <begin position="95"/>
        <end position="118"/>
    </location>
</feature>
<evidence type="ECO:0000313" key="2">
    <source>
        <dbReference type="EMBL" id="KAK3673184.1"/>
    </source>
</evidence>
<keyword evidence="1" id="KW-0472">Membrane</keyword>
<proteinExistence type="predicted"/>
<gene>
    <name evidence="2" type="ORF">LTR78_007024</name>
</gene>
<sequence length="121" mass="12016">MDEAGKVALEYTKALYRHALKHVRDHISKNPGITSFQLIMILLACVPVLVAAPGLAAIGLGALGPSAGGAAAGYQAVHGTTAAFSLLQSAAMGGYGAAVVNGAVTGVTAVSGVVAGFLTRR</sequence>
<comment type="caution">
    <text evidence="2">The sequence shown here is derived from an EMBL/GenBank/DDBJ whole genome shotgun (WGS) entry which is preliminary data.</text>
</comment>
<keyword evidence="1" id="KW-0812">Transmembrane</keyword>
<keyword evidence="3" id="KW-1185">Reference proteome</keyword>
<keyword evidence="1" id="KW-1133">Transmembrane helix</keyword>
<organism evidence="2 3">
    <name type="scientific">Recurvomyces mirabilis</name>
    <dbReference type="NCBI Taxonomy" id="574656"/>
    <lineage>
        <taxon>Eukaryota</taxon>
        <taxon>Fungi</taxon>
        <taxon>Dikarya</taxon>
        <taxon>Ascomycota</taxon>
        <taxon>Pezizomycotina</taxon>
        <taxon>Dothideomycetes</taxon>
        <taxon>Dothideomycetidae</taxon>
        <taxon>Mycosphaerellales</taxon>
        <taxon>Teratosphaeriaceae</taxon>
        <taxon>Recurvomyces</taxon>
    </lineage>
</organism>
<dbReference type="Proteomes" id="UP001274830">
    <property type="component" value="Unassembled WGS sequence"/>
</dbReference>